<dbReference type="Proteomes" id="UP000290289">
    <property type="component" value="Chromosome 12"/>
</dbReference>
<proteinExistence type="predicted"/>
<evidence type="ECO:0000313" key="1">
    <source>
        <dbReference type="EMBL" id="RXH81951.1"/>
    </source>
</evidence>
<evidence type="ECO:0000313" key="2">
    <source>
        <dbReference type="Proteomes" id="UP000290289"/>
    </source>
</evidence>
<gene>
    <name evidence="1" type="ORF">DVH24_036292</name>
</gene>
<name>A0A498IKG9_MALDO</name>
<accession>A0A498IKG9</accession>
<dbReference type="EMBL" id="RDQH01000338">
    <property type="protein sequence ID" value="RXH81951.1"/>
    <property type="molecule type" value="Genomic_DNA"/>
</dbReference>
<reference evidence="1 2" key="1">
    <citation type="submission" date="2018-10" db="EMBL/GenBank/DDBJ databases">
        <title>A high-quality apple genome assembly.</title>
        <authorList>
            <person name="Hu J."/>
        </authorList>
    </citation>
    <scope>NUCLEOTIDE SEQUENCE [LARGE SCALE GENOMIC DNA]</scope>
    <source>
        <strain evidence="2">cv. HFTH1</strain>
        <tissue evidence="1">Young leaf</tissue>
    </source>
</reference>
<comment type="caution">
    <text evidence="1">The sequence shown here is derived from an EMBL/GenBank/DDBJ whole genome shotgun (WGS) entry which is preliminary data.</text>
</comment>
<organism evidence="1 2">
    <name type="scientific">Malus domestica</name>
    <name type="common">Apple</name>
    <name type="synonym">Pyrus malus</name>
    <dbReference type="NCBI Taxonomy" id="3750"/>
    <lineage>
        <taxon>Eukaryota</taxon>
        <taxon>Viridiplantae</taxon>
        <taxon>Streptophyta</taxon>
        <taxon>Embryophyta</taxon>
        <taxon>Tracheophyta</taxon>
        <taxon>Spermatophyta</taxon>
        <taxon>Magnoliopsida</taxon>
        <taxon>eudicotyledons</taxon>
        <taxon>Gunneridae</taxon>
        <taxon>Pentapetalae</taxon>
        <taxon>rosids</taxon>
        <taxon>fabids</taxon>
        <taxon>Rosales</taxon>
        <taxon>Rosaceae</taxon>
        <taxon>Amygdaloideae</taxon>
        <taxon>Maleae</taxon>
        <taxon>Malus</taxon>
    </lineage>
</organism>
<keyword evidence="2" id="KW-1185">Reference proteome</keyword>
<protein>
    <submittedName>
        <fullName evidence="1">Uncharacterized protein</fullName>
    </submittedName>
</protein>
<dbReference type="AlphaFoldDB" id="A0A498IKG9"/>
<sequence length="160" mass="16941">MRYVHAADRVRLELVEFGGGEIDGAYELGAPGGAKFVLPELGFGDSVDLNGAGKSMVDGRSKGLEPRIGCTVVSEENGRLAIGEGGYDGEIWEERGSGYGGGGDWQPAIGLCISQFVVLGFGGTGEEGFGGCRIEREKGLVRVEEKEGPHPRPFFICLVF</sequence>